<keyword evidence="2" id="KW-1185">Reference proteome</keyword>
<organism evidence="1 2">
    <name type="scientific">Polytolypa hystricis (strain UAMH7299)</name>
    <dbReference type="NCBI Taxonomy" id="1447883"/>
    <lineage>
        <taxon>Eukaryota</taxon>
        <taxon>Fungi</taxon>
        <taxon>Dikarya</taxon>
        <taxon>Ascomycota</taxon>
        <taxon>Pezizomycotina</taxon>
        <taxon>Eurotiomycetes</taxon>
        <taxon>Eurotiomycetidae</taxon>
        <taxon>Onygenales</taxon>
        <taxon>Onygenales incertae sedis</taxon>
        <taxon>Polytolypa</taxon>
    </lineage>
</organism>
<gene>
    <name evidence="1" type="ORF">AJ80_02710</name>
</gene>
<proteinExistence type="predicted"/>
<evidence type="ECO:0000313" key="2">
    <source>
        <dbReference type="Proteomes" id="UP000224634"/>
    </source>
</evidence>
<evidence type="ECO:0000313" key="1">
    <source>
        <dbReference type="EMBL" id="PGH23180.1"/>
    </source>
</evidence>
<sequence length="173" mass="20245">METTTSKTKDSAPILFKPEPPIRILVQTLTHLVPGNGNTDRIMFILNRSAYNDQFASNSRRCFFLLDAGQSSNDDDVPVLSYEWTGESLIPMPQLAQDPMIQTKLKEDFSFTWQPSERKERPRREIVKAKLYSDTTLSNFDMDYMRENPEDLQWLKTHVRLRLWQKFVAEVNK</sequence>
<dbReference type="AlphaFoldDB" id="A0A2B7YPS1"/>
<name>A0A2B7YPS1_POLH7</name>
<protein>
    <submittedName>
        <fullName evidence="1">Uncharacterized protein</fullName>
    </submittedName>
</protein>
<comment type="caution">
    <text evidence="1">The sequence shown here is derived from an EMBL/GenBank/DDBJ whole genome shotgun (WGS) entry which is preliminary data.</text>
</comment>
<dbReference type="OrthoDB" id="4207049at2759"/>
<reference evidence="1 2" key="1">
    <citation type="submission" date="2017-10" db="EMBL/GenBank/DDBJ databases">
        <title>Comparative genomics in systemic dimorphic fungi from Ajellomycetaceae.</title>
        <authorList>
            <person name="Munoz J.F."/>
            <person name="Mcewen J.G."/>
            <person name="Clay O.K."/>
            <person name="Cuomo C.A."/>
        </authorList>
    </citation>
    <scope>NUCLEOTIDE SEQUENCE [LARGE SCALE GENOMIC DNA]</scope>
    <source>
        <strain evidence="1 2">UAMH7299</strain>
    </source>
</reference>
<dbReference type="Proteomes" id="UP000224634">
    <property type="component" value="Unassembled WGS sequence"/>
</dbReference>
<dbReference type="EMBL" id="PDNA01000027">
    <property type="protein sequence ID" value="PGH23180.1"/>
    <property type="molecule type" value="Genomic_DNA"/>
</dbReference>
<accession>A0A2B7YPS1</accession>